<dbReference type="OrthoDB" id="1495896at2"/>
<protein>
    <submittedName>
        <fullName evidence="1">Nitrogen fixation protein FixH</fullName>
    </submittedName>
</protein>
<dbReference type="Pfam" id="PF05751">
    <property type="entry name" value="FixH"/>
    <property type="match status" value="1"/>
</dbReference>
<keyword evidence="2" id="KW-1185">Reference proteome</keyword>
<accession>A0A4R2RES4</accession>
<dbReference type="AlphaFoldDB" id="A0A4R2RES4"/>
<reference evidence="1 2" key="1">
    <citation type="submission" date="2019-03" db="EMBL/GenBank/DDBJ databases">
        <title>Genomic Encyclopedia of Type Strains, Phase IV (KMG-IV): sequencing the most valuable type-strain genomes for metagenomic binning, comparative biology and taxonomic classification.</title>
        <authorList>
            <person name="Goeker M."/>
        </authorList>
    </citation>
    <scope>NUCLEOTIDE SEQUENCE [LARGE SCALE GENOMIC DNA]</scope>
    <source>
        <strain evidence="1 2">DSM 24766</strain>
    </source>
</reference>
<dbReference type="InterPro" id="IPR008620">
    <property type="entry name" value="FixH"/>
</dbReference>
<comment type="caution">
    <text evidence="1">The sequence shown here is derived from an EMBL/GenBank/DDBJ whole genome shotgun (WGS) entry which is preliminary data.</text>
</comment>
<gene>
    <name evidence="1" type="ORF">EV663_108120</name>
</gene>
<dbReference type="Proteomes" id="UP000295050">
    <property type="component" value="Unassembled WGS sequence"/>
</dbReference>
<proteinExistence type="predicted"/>
<evidence type="ECO:0000313" key="2">
    <source>
        <dbReference type="Proteomes" id="UP000295050"/>
    </source>
</evidence>
<dbReference type="RefSeq" id="WP_132951640.1">
    <property type="nucleotide sequence ID" value="NZ_SLXU01000008.1"/>
</dbReference>
<dbReference type="PIRSF" id="PIRSF011386">
    <property type="entry name" value="FixH"/>
    <property type="match status" value="1"/>
</dbReference>
<dbReference type="EMBL" id="SLXU01000008">
    <property type="protein sequence ID" value="TCP60759.1"/>
    <property type="molecule type" value="Genomic_DNA"/>
</dbReference>
<evidence type="ECO:0000313" key="1">
    <source>
        <dbReference type="EMBL" id="TCP60759.1"/>
    </source>
</evidence>
<name>A0A4R2RES4_9RHOB</name>
<dbReference type="InterPro" id="IPR018037">
    <property type="entry name" value="FixH_proteobacterial"/>
</dbReference>
<sequence length="154" mass="17003">MSSREITGRKVLIFTVTAFAVVVAVNLTLAFQAVRTFPGLEVKNSYVASQQFDAQRAAQEALGWSAAVDYDPAQELFSLRFTDAQGQAVQVPGIDLTIGRKTSNREDKRPELIYYDGTYSAGVPLGPGNWTIRLNAVAEDGTRFRQRLELFVRG</sequence>
<organism evidence="1 2">
    <name type="scientific">Rhodovulum bhavnagarense</name>
    <dbReference type="NCBI Taxonomy" id="992286"/>
    <lineage>
        <taxon>Bacteria</taxon>
        <taxon>Pseudomonadati</taxon>
        <taxon>Pseudomonadota</taxon>
        <taxon>Alphaproteobacteria</taxon>
        <taxon>Rhodobacterales</taxon>
        <taxon>Paracoccaceae</taxon>
        <taxon>Rhodovulum</taxon>
    </lineage>
</organism>